<name>A0A0D2KRX4_9CHLO</name>
<proteinExistence type="predicted"/>
<dbReference type="AlphaFoldDB" id="A0A0D2KRX4"/>
<dbReference type="RefSeq" id="XP_013897348.1">
    <property type="nucleotide sequence ID" value="XM_014041894.1"/>
</dbReference>
<accession>A0A0D2KRX4</accession>
<dbReference type="GeneID" id="25742506"/>
<dbReference type="EMBL" id="KK102223">
    <property type="protein sequence ID" value="KIY98328.1"/>
    <property type="molecule type" value="Genomic_DNA"/>
</dbReference>
<keyword evidence="3" id="KW-1185">Reference proteome</keyword>
<dbReference type="Proteomes" id="UP000054498">
    <property type="component" value="Unassembled WGS sequence"/>
</dbReference>
<feature type="region of interest" description="Disordered" evidence="1">
    <location>
        <begin position="53"/>
        <end position="107"/>
    </location>
</feature>
<feature type="compositionally biased region" description="Low complexity" evidence="1">
    <location>
        <begin position="86"/>
        <end position="103"/>
    </location>
</feature>
<gene>
    <name evidence="2" type="ORF">MNEG_9631</name>
</gene>
<organism evidence="2 3">
    <name type="scientific">Monoraphidium neglectum</name>
    <dbReference type="NCBI Taxonomy" id="145388"/>
    <lineage>
        <taxon>Eukaryota</taxon>
        <taxon>Viridiplantae</taxon>
        <taxon>Chlorophyta</taxon>
        <taxon>core chlorophytes</taxon>
        <taxon>Chlorophyceae</taxon>
        <taxon>CS clade</taxon>
        <taxon>Sphaeropleales</taxon>
        <taxon>Selenastraceae</taxon>
        <taxon>Monoraphidium</taxon>
    </lineage>
</organism>
<evidence type="ECO:0000313" key="2">
    <source>
        <dbReference type="EMBL" id="KIY98328.1"/>
    </source>
</evidence>
<sequence length="291" mass="31713">MSINLTAQLERNMMAKNYHKVVELFEEFVWRGHHAAAAAADAAAKQAEACTPQASEAAGAQRDGAAAPAAGRAEAGADGQPPPQPQQQGSQRQRRQQQAQRQQLPRDFRPDRRAFGMYYKALKLAHFHYGQWEGLSELRVKTTLDLEMDVHGMHSTSGLEAKLIAAHLNRRPPSDVAQIFDDVRARGGAGAFPFFNLAIRSALRGRQPERAAGLLRQVLDEGVCATSVSDRARVLEPLCSQVAAEFGAKGDINAAGEWLKVGGTGRRRALAWQFWWDACPEEAVAAQPAAV</sequence>
<dbReference type="KEGG" id="mng:MNEG_9631"/>
<feature type="compositionally biased region" description="Low complexity" evidence="1">
    <location>
        <begin position="53"/>
        <end position="79"/>
    </location>
</feature>
<protein>
    <submittedName>
        <fullName evidence="2">Uncharacterized protein</fullName>
    </submittedName>
</protein>
<reference evidence="2 3" key="1">
    <citation type="journal article" date="2013" name="BMC Genomics">
        <title>Reconstruction of the lipid metabolism for the microalga Monoraphidium neglectum from its genome sequence reveals characteristics suitable for biofuel production.</title>
        <authorList>
            <person name="Bogen C."/>
            <person name="Al-Dilaimi A."/>
            <person name="Albersmeier A."/>
            <person name="Wichmann J."/>
            <person name="Grundmann M."/>
            <person name="Rupp O."/>
            <person name="Lauersen K.J."/>
            <person name="Blifernez-Klassen O."/>
            <person name="Kalinowski J."/>
            <person name="Goesmann A."/>
            <person name="Mussgnug J.H."/>
            <person name="Kruse O."/>
        </authorList>
    </citation>
    <scope>NUCLEOTIDE SEQUENCE [LARGE SCALE GENOMIC DNA]</scope>
    <source>
        <strain evidence="2 3">SAG 48.87</strain>
    </source>
</reference>
<evidence type="ECO:0000313" key="3">
    <source>
        <dbReference type="Proteomes" id="UP000054498"/>
    </source>
</evidence>
<evidence type="ECO:0000256" key="1">
    <source>
        <dbReference type="SAM" id="MobiDB-lite"/>
    </source>
</evidence>